<proteinExistence type="predicted"/>
<accession>A0A1S2QQC4</accession>
<name>A0A1S2QQC4_9ACTN</name>
<dbReference type="AlphaFoldDB" id="A0A1S2QQC4"/>
<dbReference type="RefSeq" id="WP_071378987.1">
    <property type="nucleotide sequence ID" value="NZ_MLYO01000009.1"/>
</dbReference>
<evidence type="ECO:0000256" key="1">
    <source>
        <dbReference type="SAM" id="MobiDB-lite"/>
    </source>
</evidence>
<protein>
    <submittedName>
        <fullName evidence="2">Uncharacterized protein</fullName>
    </submittedName>
</protein>
<sequence length="66" mass="7331">MSRSEIFAWHPRLLRIALDRFDGTGRHCRGFAATGIIEALVHTPRPQSGHKTPYPALTMSETVSGQ</sequence>
<dbReference type="EMBL" id="MLYO01000009">
    <property type="protein sequence ID" value="OIK07811.1"/>
    <property type="molecule type" value="Genomic_DNA"/>
</dbReference>
<reference evidence="2 3" key="1">
    <citation type="submission" date="2016-10" db="EMBL/GenBank/DDBJ databases">
        <title>Genome sequence of Streptomyces sp. MUSC 1.</title>
        <authorList>
            <person name="Lee L.-H."/>
            <person name="Ser H.-L."/>
            <person name="Law J.W.-F."/>
        </authorList>
    </citation>
    <scope>NUCLEOTIDE SEQUENCE [LARGE SCALE GENOMIC DNA]</scope>
    <source>
        <strain evidence="2 3">MUSC 1</strain>
    </source>
</reference>
<evidence type="ECO:0000313" key="3">
    <source>
        <dbReference type="Proteomes" id="UP000179642"/>
    </source>
</evidence>
<feature type="region of interest" description="Disordered" evidence="1">
    <location>
        <begin position="43"/>
        <end position="66"/>
    </location>
</feature>
<organism evidence="2 3">
    <name type="scientific">Streptomyces monashensis</name>
    <dbReference type="NCBI Taxonomy" id="1678012"/>
    <lineage>
        <taxon>Bacteria</taxon>
        <taxon>Bacillati</taxon>
        <taxon>Actinomycetota</taxon>
        <taxon>Actinomycetes</taxon>
        <taxon>Kitasatosporales</taxon>
        <taxon>Streptomycetaceae</taxon>
        <taxon>Streptomyces</taxon>
    </lineage>
</organism>
<gene>
    <name evidence="2" type="ORF">BIV23_02240</name>
</gene>
<evidence type="ECO:0000313" key="2">
    <source>
        <dbReference type="EMBL" id="OIK07811.1"/>
    </source>
</evidence>
<comment type="caution">
    <text evidence="2">The sequence shown here is derived from an EMBL/GenBank/DDBJ whole genome shotgun (WGS) entry which is preliminary data.</text>
</comment>
<keyword evidence="3" id="KW-1185">Reference proteome</keyword>
<dbReference type="Proteomes" id="UP000179642">
    <property type="component" value="Unassembled WGS sequence"/>
</dbReference>